<dbReference type="PROSITE" id="PS51138">
    <property type="entry name" value="ENT"/>
    <property type="match status" value="1"/>
</dbReference>
<dbReference type="RefSeq" id="WP_332863198.1">
    <property type="nucleotide sequence ID" value="NZ_JBAFSM010000002.1"/>
</dbReference>
<sequence>MLARIPERTMHRVRWTITIGWLLLIFSLFYDPISSILTEPTNYYSPLRSRPEVCIAVQGVCLSDSPHPLGTSIFWGMIVPAGILILLLCGHETWRRICPLSFLSQIPRALGKQRQKKHTDRSGKTRYEVYKVPKNSWLARNHLYLQFGLLFLGLCGRILLYNSHRLILGGFLVFTIVAAIGVGYWYGGKSWCHYFCPMGPVEKIFGEPRGLLNSTAHEDRNLKITQSMCRVVLADGTEQSACVACKSACNDIDAERSYWEGILSPDRQFMYYAYFGLVVGYFVYYYLYAGNWDYYFSGAWANQADPLGELFKSGFYVWGQTIAIPKWVSVPLTLGLFTYFGYFSGRKLEKAYKVSLIRQKNPLPSEIVRHRMFSFGTFLIFNFFFIFGGRPFINLMPTFWHFFASISFGIISGTWLYRTWFRDPSGYRRESLAGRLRQQLAKLGLDTASYLDGRCLEKLNADEVYVLAKILPDFTHEERLKAYKAVLKEFLEEGYTDSVSSLSILRQMRLELTIADAEHLAILEELGGRPAAILGR</sequence>
<reference evidence="3 4" key="1">
    <citation type="submission" date="2024-01" db="EMBL/GenBank/DDBJ databases">
        <title>Genomic insights into the taxonomy and metabolism of the cyanobacterium Pannus brasiliensis CCIBt3594.</title>
        <authorList>
            <person name="Machado M."/>
            <person name="Botero N.B."/>
            <person name="Andreote A.P.D."/>
            <person name="Feitosa A.M.T."/>
            <person name="Popin R."/>
            <person name="Sivonen K."/>
            <person name="Fiore M.F."/>
        </authorList>
    </citation>
    <scope>NUCLEOTIDE SEQUENCE [LARGE SCALE GENOMIC DNA]</scope>
    <source>
        <strain evidence="3 4">CCIBt3594</strain>
    </source>
</reference>
<dbReference type="AlphaFoldDB" id="A0AAW9QM06"/>
<keyword evidence="1" id="KW-0812">Transmembrane</keyword>
<dbReference type="EMBL" id="JBAFSM010000002">
    <property type="protein sequence ID" value="MEG3435746.1"/>
    <property type="molecule type" value="Genomic_DNA"/>
</dbReference>
<comment type="caution">
    <text evidence="3">The sequence shown here is derived from an EMBL/GenBank/DDBJ whole genome shotgun (WGS) entry which is preliminary data.</text>
</comment>
<feature type="transmembrane region" description="Helical" evidence="1">
    <location>
        <begin position="372"/>
        <end position="393"/>
    </location>
</feature>
<feature type="domain" description="ENT" evidence="2">
    <location>
        <begin position="471"/>
        <end position="536"/>
    </location>
</feature>
<keyword evidence="1" id="KW-1133">Transmembrane helix</keyword>
<accession>A0AAW9QM06</accession>
<keyword evidence="1" id="KW-0472">Membrane</keyword>
<dbReference type="InterPro" id="IPR005491">
    <property type="entry name" value="ENT_dom"/>
</dbReference>
<dbReference type="Proteomes" id="UP001328733">
    <property type="component" value="Unassembled WGS sequence"/>
</dbReference>
<evidence type="ECO:0000313" key="3">
    <source>
        <dbReference type="EMBL" id="MEG3435746.1"/>
    </source>
</evidence>
<feature type="transmembrane region" description="Helical" evidence="1">
    <location>
        <begin position="324"/>
        <end position="343"/>
    </location>
</feature>
<feature type="transmembrane region" description="Helical" evidence="1">
    <location>
        <begin position="166"/>
        <end position="186"/>
    </location>
</feature>
<evidence type="ECO:0000313" key="4">
    <source>
        <dbReference type="Proteomes" id="UP001328733"/>
    </source>
</evidence>
<feature type="transmembrane region" description="Helical" evidence="1">
    <location>
        <begin position="12"/>
        <end position="30"/>
    </location>
</feature>
<feature type="transmembrane region" description="Helical" evidence="1">
    <location>
        <begin position="72"/>
        <end position="90"/>
    </location>
</feature>
<protein>
    <submittedName>
        <fullName evidence="3">Calcium-binding protein</fullName>
    </submittedName>
</protein>
<evidence type="ECO:0000256" key="1">
    <source>
        <dbReference type="SAM" id="Phobius"/>
    </source>
</evidence>
<proteinExistence type="predicted"/>
<feature type="transmembrane region" description="Helical" evidence="1">
    <location>
        <begin position="269"/>
        <end position="287"/>
    </location>
</feature>
<organism evidence="3 4">
    <name type="scientific">Pannus brasiliensis CCIBt3594</name>
    <dbReference type="NCBI Taxonomy" id="1427578"/>
    <lineage>
        <taxon>Bacteria</taxon>
        <taxon>Bacillati</taxon>
        <taxon>Cyanobacteriota</taxon>
        <taxon>Cyanophyceae</taxon>
        <taxon>Oscillatoriophycideae</taxon>
        <taxon>Chroococcales</taxon>
        <taxon>Microcystaceae</taxon>
        <taxon>Pannus</taxon>
    </lineage>
</organism>
<keyword evidence="4" id="KW-1185">Reference proteome</keyword>
<evidence type="ECO:0000259" key="2">
    <source>
        <dbReference type="PROSITE" id="PS51138"/>
    </source>
</evidence>
<feature type="transmembrane region" description="Helical" evidence="1">
    <location>
        <begin position="143"/>
        <end position="160"/>
    </location>
</feature>
<gene>
    <name evidence="3" type="ORF">V0288_01320</name>
</gene>
<feature type="transmembrane region" description="Helical" evidence="1">
    <location>
        <begin position="399"/>
        <end position="420"/>
    </location>
</feature>
<name>A0AAW9QM06_9CHRO</name>